<keyword evidence="8" id="KW-1185">Reference proteome</keyword>
<dbReference type="PROSITE" id="PS51935">
    <property type="entry name" value="NLPC_P60"/>
    <property type="match status" value="1"/>
</dbReference>
<dbReference type="Pfam" id="PF00877">
    <property type="entry name" value="NLPC_P60"/>
    <property type="match status" value="1"/>
</dbReference>
<keyword evidence="5" id="KW-0732">Signal</keyword>
<evidence type="ECO:0000256" key="5">
    <source>
        <dbReference type="SAM" id="SignalP"/>
    </source>
</evidence>
<dbReference type="SUPFAM" id="SSF54001">
    <property type="entry name" value="Cysteine proteinases"/>
    <property type="match status" value="1"/>
</dbReference>
<evidence type="ECO:0000259" key="6">
    <source>
        <dbReference type="PROSITE" id="PS51935"/>
    </source>
</evidence>
<dbReference type="GO" id="GO:0008234">
    <property type="term" value="F:cysteine-type peptidase activity"/>
    <property type="evidence" value="ECO:0007669"/>
    <property type="project" value="UniProtKB-KW"/>
</dbReference>
<dbReference type="AlphaFoldDB" id="A0A3D8GT69"/>
<keyword evidence="3" id="KW-0378">Hydrolase</keyword>
<dbReference type="InterPro" id="IPR051202">
    <property type="entry name" value="Peptidase_C40"/>
</dbReference>
<organism evidence="7 8">
    <name type="scientific">Neobacillus piezotolerans</name>
    <dbReference type="NCBI Taxonomy" id="2259171"/>
    <lineage>
        <taxon>Bacteria</taxon>
        <taxon>Bacillati</taxon>
        <taxon>Bacillota</taxon>
        <taxon>Bacilli</taxon>
        <taxon>Bacillales</taxon>
        <taxon>Bacillaceae</taxon>
        <taxon>Neobacillus</taxon>
    </lineage>
</organism>
<dbReference type="PANTHER" id="PTHR47053">
    <property type="entry name" value="MUREIN DD-ENDOPEPTIDASE MEPH-RELATED"/>
    <property type="match status" value="1"/>
</dbReference>
<evidence type="ECO:0000256" key="1">
    <source>
        <dbReference type="ARBA" id="ARBA00007074"/>
    </source>
</evidence>
<dbReference type="InterPro" id="IPR038765">
    <property type="entry name" value="Papain-like_cys_pep_sf"/>
</dbReference>
<gene>
    <name evidence="7" type="ORF">DRW41_06925</name>
</gene>
<keyword evidence="4" id="KW-0788">Thiol protease</keyword>
<sequence length="224" mass="24816">MKKVRNLLGLLLFIITLLTSGQGKAEAAEIADLTDYAQKFVGVPYKWGGTTPSGFDCSGYVSYVYSEFGVELPRTSADQFAQGDKIEASDRVPGDLLFFTTYKAGPSHSGIYLGDNKFIHASPKGIQIASLNDSYYKNRYLGARRYIQPAPMKEGQIGTVYIKKKVNLWQRDENGKLKEVKVLNPGETYRVYGSDSLYGGQFNLGSQLFITNIPTHIEFKPAGN</sequence>
<dbReference type="GO" id="GO:0006508">
    <property type="term" value="P:proteolysis"/>
    <property type="evidence" value="ECO:0007669"/>
    <property type="project" value="UniProtKB-KW"/>
</dbReference>
<proteinExistence type="inferred from homology"/>
<protein>
    <submittedName>
        <fullName evidence="7">NlpC/P60 family protein</fullName>
    </submittedName>
</protein>
<dbReference type="RefSeq" id="WP_115451239.1">
    <property type="nucleotide sequence ID" value="NZ_QNQT01000002.1"/>
</dbReference>
<dbReference type="Proteomes" id="UP000257144">
    <property type="component" value="Unassembled WGS sequence"/>
</dbReference>
<feature type="domain" description="NlpC/P60" evidence="6">
    <location>
        <begin position="27"/>
        <end position="147"/>
    </location>
</feature>
<dbReference type="InterPro" id="IPR000064">
    <property type="entry name" value="NLP_P60_dom"/>
</dbReference>
<feature type="chain" id="PRO_5038360950" evidence="5">
    <location>
        <begin position="26"/>
        <end position="224"/>
    </location>
</feature>
<dbReference type="OrthoDB" id="9813368at2"/>
<evidence type="ECO:0000256" key="4">
    <source>
        <dbReference type="ARBA" id="ARBA00022807"/>
    </source>
</evidence>
<evidence type="ECO:0000313" key="8">
    <source>
        <dbReference type="Proteomes" id="UP000257144"/>
    </source>
</evidence>
<evidence type="ECO:0000313" key="7">
    <source>
        <dbReference type="EMBL" id="RDU37567.1"/>
    </source>
</evidence>
<accession>A0A3D8GT69</accession>
<name>A0A3D8GT69_9BACI</name>
<dbReference type="EMBL" id="QNQT01000002">
    <property type="protein sequence ID" value="RDU37567.1"/>
    <property type="molecule type" value="Genomic_DNA"/>
</dbReference>
<feature type="signal peptide" evidence="5">
    <location>
        <begin position="1"/>
        <end position="25"/>
    </location>
</feature>
<dbReference type="PANTHER" id="PTHR47053:SF1">
    <property type="entry name" value="MUREIN DD-ENDOPEPTIDASE MEPH-RELATED"/>
    <property type="match status" value="1"/>
</dbReference>
<comment type="similarity">
    <text evidence="1">Belongs to the peptidase C40 family.</text>
</comment>
<reference evidence="7 8" key="1">
    <citation type="submission" date="2018-07" db="EMBL/GenBank/DDBJ databases">
        <title>Bacillus sp. YLB-04 draft genome sequence.</title>
        <authorList>
            <person name="Yu L."/>
            <person name="Tang X."/>
        </authorList>
    </citation>
    <scope>NUCLEOTIDE SEQUENCE [LARGE SCALE GENOMIC DNA]</scope>
    <source>
        <strain evidence="7 8">YLB-04</strain>
    </source>
</reference>
<dbReference type="Gene3D" id="3.90.1720.10">
    <property type="entry name" value="endopeptidase domain like (from Nostoc punctiforme)"/>
    <property type="match status" value="1"/>
</dbReference>
<evidence type="ECO:0000256" key="2">
    <source>
        <dbReference type="ARBA" id="ARBA00022670"/>
    </source>
</evidence>
<evidence type="ECO:0000256" key="3">
    <source>
        <dbReference type="ARBA" id="ARBA00022801"/>
    </source>
</evidence>
<comment type="caution">
    <text evidence="7">The sequence shown here is derived from an EMBL/GenBank/DDBJ whole genome shotgun (WGS) entry which is preliminary data.</text>
</comment>
<keyword evidence="2" id="KW-0645">Protease</keyword>